<reference evidence="4 5" key="1">
    <citation type="submission" date="2013-10" db="EMBL/GenBank/DDBJ databases">
        <title>Salinisphaera japonica YTM-1 Genome Sequencing.</title>
        <authorList>
            <person name="Lai Q."/>
            <person name="Li C."/>
            <person name="Shao Z."/>
        </authorList>
    </citation>
    <scope>NUCLEOTIDE SEQUENCE [LARGE SCALE GENOMIC DNA]</scope>
    <source>
        <strain evidence="4 5">YTM-1</strain>
    </source>
</reference>
<dbReference type="GO" id="GO:0003700">
    <property type="term" value="F:DNA-binding transcription factor activity"/>
    <property type="evidence" value="ECO:0007669"/>
    <property type="project" value="TreeGrafter"/>
</dbReference>
<dbReference type="SUPFAM" id="SSF48498">
    <property type="entry name" value="Tetracyclin repressor-like, C-terminal domain"/>
    <property type="match status" value="1"/>
</dbReference>
<evidence type="ECO:0000313" key="4">
    <source>
        <dbReference type="EMBL" id="ROO24339.1"/>
    </source>
</evidence>
<dbReference type="SUPFAM" id="SSF46689">
    <property type="entry name" value="Homeodomain-like"/>
    <property type="match status" value="1"/>
</dbReference>
<dbReference type="Pfam" id="PF00440">
    <property type="entry name" value="TetR_N"/>
    <property type="match status" value="1"/>
</dbReference>
<dbReference type="InterPro" id="IPR001647">
    <property type="entry name" value="HTH_TetR"/>
</dbReference>
<feature type="domain" description="HTH tetR-type" evidence="3">
    <location>
        <begin position="35"/>
        <end position="95"/>
    </location>
</feature>
<dbReference type="InterPro" id="IPR050109">
    <property type="entry name" value="HTH-type_TetR-like_transc_reg"/>
</dbReference>
<dbReference type="PANTHER" id="PTHR30055:SF148">
    <property type="entry name" value="TETR-FAMILY TRANSCRIPTIONAL REGULATOR"/>
    <property type="match status" value="1"/>
</dbReference>
<dbReference type="InParanoid" id="A0A423PFC7"/>
<dbReference type="InterPro" id="IPR041479">
    <property type="entry name" value="TetR_CgmR_C"/>
</dbReference>
<dbReference type="EMBL" id="AYKG01000067">
    <property type="protein sequence ID" value="ROO24339.1"/>
    <property type="molecule type" value="Genomic_DNA"/>
</dbReference>
<dbReference type="Pfam" id="PF17937">
    <property type="entry name" value="TetR_C_28"/>
    <property type="match status" value="1"/>
</dbReference>
<protein>
    <submittedName>
        <fullName evidence="4">TetR family transcriptional regulator</fullName>
    </submittedName>
</protein>
<proteinExistence type="predicted"/>
<feature type="DNA-binding region" description="H-T-H motif" evidence="2">
    <location>
        <begin position="58"/>
        <end position="77"/>
    </location>
</feature>
<keyword evidence="1 2" id="KW-0238">DNA-binding</keyword>
<gene>
    <name evidence="4" type="ORF">SAJA_14055</name>
</gene>
<evidence type="ECO:0000256" key="1">
    <source>
        <dbReference type="ARBA" id="ARBA00023125"/>
    </source>
</evidence>
<dbReference type="AlphaFoldDB" id="A0A423PFC7"/>
<dbReference type="PRINTS" id="PR00455">
    <property type="entry name" value="HTHTETR"/>
</dbReference>
<dbReference type="PROSITE" id="PS50977">
    <property type="entry name" value="HTH_TETR_2"/>
    <property type="match status" value="1"/>
</dbReference>
<dbReference type="InterPro" id="IPR036271">
    <property type="entry name" value="Tet_transcr_reg_TetR-rel_C_sf"/>
</dbReference>
<dbReference type="Proteomes" id="UP000285310">
    <property type="component" value="Unassembled WGS sequence"/>
</dbReference>
<name>A0A423PFC7_9GAMM</name>
<organism evidence="4 5">
    <name type="scientific">Salinisphaera japonica YTM-1</name>
    <dbReference type="NCBI Taxonomy" id="1209778"/>
    <lineage>
        <taxon>Bacteria</taxon>
        <taxon>Pseudomonadati</taxon>
        <taxon>Pseudomonadota</taxon>
        <taxon>Gammaproteobacteria</taxon>
        <taxon>Salinisphaerales</taxon>
        <taxon>Salinisphaeraceae</taxon>
        <taxon>Salinisphaera</taxon>
    </lineage>
</organism>
<keyword evidence="5" id="KW-1185">Reference proteome</keyword>
<evidence type="ECO:0000259" key="3">
    <source>
        <dbReference type="PROSITE" id="PS50977"/>
    </source>
</evidence>
<comment type="caution">
    <text evidence="4">The sequence shown here is derived from an EMBL/GenBank/DDBJ whole genome shotgun (WGS) entry which is preliminary data.</text>
</comment>
<evidence type="ECO:0000313" key="5">
    <source>
        <dbReference type="Proteomes" id="UP000285310"/>
    </source>
</evidence>
<accession>A0A423PFC7</accession>
<dbReference type="PANTHER" id="PTHR30055">
    <property type="entry name" value="HTH-TYPE TRANSCRIPTIONAL REGULATOR RUTR"/>
    <property type="match status" value="1"/>
</dbReference>
<dbReference type="InterPro" id="IPR009057">
    <property type="entry name" value="Homeodomain-like_sf"/>
</dbReference>
<dbReference type="GO" id="GO:0000976">
    <property type="term" value="F:transcription cis-regulatory region binding"/>
    <property type="evidence" value="ECO:0007669"/>
    <property type="project" value="TreeGrafter"/>
</dbReference>
<evidence type="ECO:0000256" key="2">
    <source>
        <dbReference type="PROSITE-ProRule" id="PRU00335"/>
    </source>
</evidence>
<dbReference type="Gene3D" id="1.10.357.10">
    <property type="entry name" value="Tetracycline Repressor, domain 2"/>
    <property type="match status" value="1"/>
</dbReference>
<sequence>MICRARQRASHGAFTNQVAKRHLMNNAHQRPKEPARVRRALLDAAQQIAVAQGLQNVTVQAVAQAAGVTKGGLLHHFASKQRLLDALFADLIEAYEQEITSRMASQTQTYGVFSRAYIETTMADITEPNRHPRAALCVLAISDAGMRKLWADRMNTLRRAHDDTDDDIQLAIARFAVDGYWLAQMIGSDERAPEIVRKHLISLTRFS</sequence>